<comment type="subcellular location">
    <subcellularLocation>
        <location evidence="1">Membrane</location>
        <topology evidence="1">Multi-pass membrane protein</topology>
    </subcellularLocation>
</comment>
<evidence type="ECO:0000256" key="2">
    <source>
        <dbReference type="ARBA" id="ARBA00022448"/>
    </source>
</evidence>
<feature type="transmembrane region" description="Helical" evidence="7">
    <location>
        <begin position="40"/>
        <end position="65"/>
    </location>
</feature>
<feature type="transmembrane region" description="Helical" evidence="7">
    <location>
        <begin position="258"/>
        <end position="282"/>
    </location>
</feature>
<dbReference type="InterPro" id="IPR047218">
    <property type="entry name" value="YocR/YhdH-like"/>
</dbReference>
<comment type="caution">
    <text evidence="8">The sequence shown here is derived from an EMBL/GenBank/DDBJ whole genome shotgun (WGS) entry which is preliminary data.</text>
</comment>
<keyword evidence="6" id="KW-0769">Symport</keyword>
<dbReference type="Proteomes" id="UP000195897">
    <property type="component" value="Unassembled WGS sequence"/>
</dbReference>
<dbReference type="RefSeq" id="WP_087371420.1">
    <property type="nucleotide sequence ID" value="NZ_JBKTCX010000001.1"/>
</dbReference>
<evidence type="ECO:0000256" key="6">
    <source>
        <dbReference type="RuleBase" id="RU003732"/>
    </source>
</evidence>
<feature type="transmembrane region" description="Helical" evidence="7">
    <location>
        <begin position="307"/>
        <end position="327"/>
    </location>
</feature>
<comment type="similarity">
    <text evidence="6">Belongs to the sodium:neurotransmitter symporter (SNF) (TC 2.A.22) family.</text>
</comment>
<feature type="transmembrane region" description="Helical" evidence="7">
    <location>
        <begin position="348"/>
        <end position="370"/>
    </location>
</feature>
<keyword evidence="2 6" id="KW-0813">Transport</keyword>
<dbReference type="GO" id="GO:0016020">
    <property type="term" value="C:membrane"/>
    <property type="evidence" value="ECO:0007669"/>
    <property type="project" value="UniProtKB-SubCell"/>
</dbReference>
<feature type="transmembrane region" description="Helical" evidence="7">
    <location>
        <begin position="430"/>
        <end position="451"/>
    </location>
</feature>
<keyword evidence="3 6" id="KW-0812">Transmembrane</keyword>
<evidence type="ECO:0000256" key="1">
    <source>
        <dbReference type="ARBA" id="ARBA00004141"/>
    </source>
</evidence>
<organism evidence="8 9">
    <name type="scientific">Butyricicoccus pullicaecorum</name>
    <dbReference type="NCBI Taxonomy" id="501571"/>
    <lineage>
        <taxon>Bacteria</taxon>
        <taxon>Bacillati</taxon>
        <taxon>Bacillota</taxon>
        <taxon>Clostridia</taxon>
        <taxon>Eubacteriales</taxon>
        <taxon>Butyricicoccaceae</taxon>
        <taxon>Butyricicoccus</taxon>
    </lineage>
</organism>
<dbReference type="PANTHER" id="PTHR42948:SF1">
    <property type="entry name" value="TRANSPORTER"/>
    <property type="match status" value="1"/>
</dbReference>
<feature type="transmembrane region" description="Helical" evidence="7">
    <location>
        <begin position="176"/>
        <end position="193"/>
    </location>
</feature>
<dbReference type="PROSITE" id="PS50267">
    <property type="entry name" value="NA_NEUROTRAN_SYMP_3"/>
    <property type="match status" value="1"/>
</dbReference>
<feature type="transmembrane region" description="Helical" evidence="7">
    <location>
        <begin position="390"/>
        <end position="409"/>
    </location>
</feature>
<dbReference type="Pfam" id="PF00209">
    <property type="entry name" value="SNF"/>
    <property type="match status" value="2"/>
</dbReference>
<dbReference type="AlphaFoldDB" id="A0A1Y4LBV9"/>
<proteinExistence type="inferred from homology"/>
<dbReference type="PROSITE" id="PS00610">
    <property type="entry name" value="NA_NEUROTRAN_SYMP_1"/>
    <property type="match status" value="1"/>
</dbReference>
<dbReference type="CDD" id="cd10336">
    <property type="entry name" value="SLC6sbd_Tyt1-Like"/>
    <property type="match status" value="1"/>
</dbReference>
<dbReference type="SUPFAM" id="SSF161070">
    <property type="entry name" value="SNF-like"/>
    <property type="match status" value="1"/>
</dbReference>
<evidence type="ECO:0000256" key="7">
    <source>
        <dbReference type="SAM" id="Phobius"/>
    </source>
</evidence>
<dbReference type="PRINTS" id="PR00176">
    <property type="entry name" value="NANEUSMPORT"/>
</dbReference>
<protein>
    <recommendedName>
        <fullName evidence="6">Transporter</fullName>
    </recommendedName>
</protein>
<feature type="transmembrane region" description="Helical" evidence="7">
    <location>
        <begin position="7"/>
        <end position="28"/>
    </location>
</feature>
<evidence type="ECO:0000256" key="5">
    <source>
        <dbReference type="ARBA" id="ARBA00023136"/>
    </source>
</evidence>
<dbReference type="NCBIfam" id="NF037979">
    <property type="entry name" value="Na_transp"/>
    <property type="match status" value="1"/>
</dbReference>
<feature type="transmembrane region" description="Helical" evidence="7">
    <location>
        <begin position="227"/>
        <end position="246"/>
    </location>
</feature>
<feature type="transmembrane region" description="Helical" evidence="7">
    <location>
        <begin position="143"/>
        <end position="164"/>
    </location>
</feature>
<keyword evidence="4 7" id="KW-1133">Transmembrane helix</keyword>
<dbReference type="GO" id="GO:0015293">
    <property type="term" value="F:symporter activity"/>
    <property type="evidence" value="ECO:0007669"/>
    <property type="project" value="UniProtKB-KW"/>
</dbReference>
<name>A0A1Y4LBV9_9FIRM</name>
<evidence type="ECO:0000256" key="3">
    <source>
        <dbReference type="ARBA" id="ARBA00022692"/>
    </source>
</evidence>
<accession>A0A1Y4LBV9</accession>
<evidence type="ECO:0000256" key="4">
    <source>
        <dbReference type="ARBA" id="ARBA00022989"/>
    </source>
</evidence>
<reference evidence="9" key="1">
    <citation type="submission" date="2017-04" db="EMBL/GenBank/DDBJ databases">
        <title>Function of individual gut microbiota members based on whole genome sequencing of pure cultures obtained from chicken caecum.</title>
        <authorList>
            <person name="Medvecky M."/>
            <person name="Cejkova D."/>
            <person name="Polansky O."/>
            <person name="Karasova D."/>
            <person name="Kubasova T."/>
            <person name="Cizek A."/>
            <person name="Rychlik I."/>
        </authorList>
    </citation>
    <scope>NUCLEOTIDE SEQUENCE [LARGE SCALE GENOMIC DNA]</scope>
    <source>
        <strain evidence="9">An180</strain>
    </source>
</reference>
<evidence type="ECO:0000313" key="9">
    <source>
        <dbReference type="Proteomes" id="UP000195897"/>
    </source>
</evidence>
<dbReference type="InterPro" id="IPR037272">
    <property type="entry name" value="SNS_sf"/>
</dbReference>
<evidence type="ECO:0000313" key="8">
    <source>
        <dbReference type="EMBL" id="OUP53340.1"/>
    </source>
</evidence>
<dbReference type="PANTHER" id="PTHR42948">
    <property type="entry name" value="TRANSPORTER"/>
    <property type="match status" value="1"/>
</dbReference>
<gene>
    <name evidence="8" type="ORF">B5F17_04875</name>
</gene>
<keyword evidence="5 7" id="KW-0472">Membrane</keyword>
<sequence>MQNRETFGSRLGFILISAGCAIGLGNVWRFPYITGKYGGAAFILLYLAFLLLFGIPVMTMEFSVGRASRRSISRSFHELEPKGTKWHWWSFFGIAGNIILMMFYTTIAGWMFIYFYKYVAGSFSSMSAAEVGQAFEKMTGDPVVSTIAMGIAVVLGFAVCSLGVKEGVEAVNKKMMALLIVLMAVLAIRSITLDGAQAGLQYYLIPDFSKITENGVWNVMYQAMSQAFFTLSVGMGGMAIFGSYIGRERSLLGESINVAALDTFVALCSGLIVIPACFAFDVDPGSGPPLIFITLPSVFEQMPGGRFWGALFFLFMIFAAMSTVIGVMENIISCFTDLFPNLSRKKMCLIGTIGLFVLSLPAVLGFNLWSDVQLLGGNILDFEDFLVSNNILPIGSCIYVLFCCLKNGWGWKNFMAEANSGKGRKFPNWARGYCTVVVPIAIVVILVMGYITKFAG</sequence>
<dbReference type="EMBL" id="NFKK01000004">
    <property type="protein sequence ID" value="OUP53340.1"/>
    <property type="molecule type" value="Genomic_DNA"/>
</dbReference>
<feature type="transmembrane region" description="Helical" evidence="7">
    <location>
        <begin position="86"/>
        <end position="116"/>
    </location>
</feature>
<dbReference type="InterPro" id="IPR000175">
    <property type="entry name" value="Na/ntran_symport"/>
</dbReference>